<proteinExistence type="predicted"/>
<protein>
    <recommendedName>
        <fullName evidence="3">DOMON-like domain-containing protein</fullName>
    </recommendedName>
</protein>
<name>A0ABM9HWN8_9GAMM</name>
<organism evidence="1 2">
    <name type="scientific">Methylocaldum szegediense</name>
    <dbReference type="NCBI Taxonomy" id="73780"/>
    <lineage>
        <taxon>Bacteria</taxon>
        <taxon>Pseudomonadati</taxon>
        <taxon>Pseudomonadota</taxon>
        <taxon>Gammaproteobacteria</taxon>
        <taxon>Methylococcales</taxon>
        <taxon>Methylococcaceae</taxon>
        <taxon>Methylocaldum</taxon>
    </lineage>
</organism>
<dbReference type="CDD" id="cd09627">
    <property type="entry name" value="DOMON_murB_like"/>
    <property type="match status" value="1"/>
</dbReference>
<dbReference type="EMBL" id="OX458333">
    <property type="protein sequence ID" value="CAI8737023.1"/>
    <property type="molecule type" value="Genomic_DNA"/>
</dbReference>
<reference evidence="1 2" key="1">
    <citation type="submission" date="2023-03" db="EMBL/GenBank/DDBJ databases">
        <authorList>
            <person name="Pearce D."/>
        </authorList>
    </citation>
    <scope>NUCLEOTIDE SEQUENCE [LARGE SCALE GENOMIC DNA]</scope>
    <source>
        <strain evidence="1">Msz</strain>
    </source>
</reference>
<evidence type="ECO:0000313" key="2">
    <source>
        <dbReference type="Proteomes" id="UP001162030"/>
    </source>
</evidence>
<keyword evidence="2" id="KW-1185">Reference proteome</keyword>
<sequence length="177" mass="19683">MPTTLLNSHPSTPCELIRRFTVSARKTPDGILALEFTIEGEIAGLRLPEPSAARRTDGLWRHTCLEAFLMQGQAYYEFNFAPSSEWAVYRFEAYRKGMSVVREAAPPKISLTLDAQRLVLNAEADLNGLLVQSESVVTKLALSAVIEEKDGRVSYWAIVHPSGQPDFHHPDGFALLL</sequence>
<dbReference type="RefSeq" id="WP_026610526.1">
    <property type="nucleotide sequence ID" value="NZ_OX458333.1"/>
</dbReference>
<gene>
    <name evidence="1" type="ORF">MSZNOR_0391</name>
</gene>
<accession>A0ABM9HWN8</accession>
<evidence type="ECO:0000313" key="1">
    <source>
        <dbReference type="EMBL" id="CAI8737023.1"/>
    </source>
</evidence>
<evidence type="ECO:0008006" key="3">
    <source>
        <dbReference type="Google" id="ProtNLM"/>
    </source>
</evidence>
<dbReference type="Proteomes" id="UP001162030">
    <property type="component" value="Chromosome"/>
</dbReference>